<feature type="signal peptide" evidence="1">
    <location>
        <begin position="1"/>
        <end position="19"/>
    </location>
</feature>
<evidence type="ECO:0000313" key="2">
    <source>
        <dbReference type="EMBL" id="RCN32593.1"/>
    </source>
</evidence>
<feature type="chain" id="PRO_5017059475" evidence="1">
    <location>
        <begin position="20"/>
        <end position="67"/>
    </location>
</feature>
<dbReference type="AlphaFoldDB" id="A0A368FKB9"/>
<gene>
    <name evidence="2" type="ORF">ANCCAN_21593</name>
</gene>
<dbReference type="Proteomes" id="UP000252519">
    <property type="component" value="Unassembled WGS sequence"/>
</dbReference>
<dbReference type="EMBL" id="JOJR01001063">
    <property type="protein sequence ID" value="RCN32593.1"/>
    <property type="molecule type" value="Genomic_DNA"/>
</dbReference>
<proteinExistence type="predicted"/>
<organism evidence="2 3">
    <name type="scientific">Ancylostoma caninum</name>
    <name type="common">Dog hookworm</name>
    <dbReference type="NCBI Taxonomy" id="29170"/>
    <lineage>
        <taxon>Eukaryota</taxon>
        <taxon>Metazoa</taxon>
        <taxon>Ecdysozoa</taxon>
        <taxon>Nematoda</taxon>
        <taxon>Chromadorea</taxon>
        <taxon>Rhabditida</taxon>
        <taxon>Rhabditina</taxon>
        <taxon>Rhabditomorpha</taxon>
        <taxon>Strongyloidea</taxon>
        <taxon>Ancylostomatidae</taxon>
        <taxon>Ancylostomatinae</taxon>
        <taxon>Ancylostoma</taxon>
    </lineage>
</organism>
<protein>
    <submittedName>
        <fullName evidence="2">Uncharacterized protein</fullName>
    </submittedName>
</protein>
<reference evidence="2 3" key="1">
    <citation type="submission" date="2014-10" db="EMBL/GenBank/DDBJ databases">
        <title>Draft genome of the hookworm Ancylostoma caninum.</title>
        <authorList>
            <person name="Mitreva M."/>
        </authorList>
    </citation>
    <scope>NUCLEOTIDE SEQUENCE [LARGE SCALE GENOMIC DNA]</scope>
    <source>
        <strain evidence="2 3">Baltimore</strain>
    </source>
</reference>
<comment type="caution">
    <text evidence="2">The sequence shown here is derived from an EMBL/GenBank/DDBJ whole genome shotgun (WGS) entry which is preliminary data.</text>
</comment>
<evidence type="ECO:0000256" key="1">
    <source>
        <dbReference type="SAM" id="SignalP"/>
    </source>
</evidence>
<keyword evidence="1" id="KW-0732">Signal</keyword>
<accession>A0A368FKB9</accession>
<dbReference type="OrthoDB" id="5815263at2759"/>
<name>A0A368FKB9_ANCCA</name>
<keyword evidence="3" id="KW-1185">Reference proteome</keyword>
<evidence type="ECO:0000313" key="3">
    <source>
        <dbReference type="Proteomes" id="UP000252519"/>
    </source>
</evidence>
<sequence length="67" mass="7375">MRFQAILLVLLGVLATTSGLFRSSMRGIATVDADTGDIVWIPVPGDTARDPIAHKRVCVFCRGFERR</sequence>